<name>A0ABR9B585_9RHOO</name>
<dbReference type="RefSeq" id="WP_187716372.1">
    <property type="nucleotide sequence ID" value="NZ_JACTAH010000001.1"/>
</dbReference>
<protein>
    <submittedName>
        <fullName evidence="1">Uncharacterized protein</fullName>
    </submittedName>
</protein>
<sequence>MKWADVSDSDLRGALNVVQHVQHAPDAARNLIEYFHERFSNEMPYNQEVLLAFVKMAFQRIVDDGWSADQAFGLERRRGHHPRPDTTERDVMAAVLVILHLRKNWKWLEALEAVTGLLFEDENRGTSIVRDAYAKYRDVLESLPDEALASMAPAGTTIISR</sequence>
<evidence type="ECO:0000313" key="1">
    <source>
        <dbReference type="EMBL" id="MBD8501523.1"/>
    </source>
</evidence>
<accession>A0ABR9B585</accession>
<keyword evidence="2" id="KW-1185">Reference proteome</keyword>
<gene>
    <name evidence="1" type="ORF">IFO67_01355</name>
</gene>
<comment type="caution">
    <text evidence="1">The sequence shown here is derived from an EMBL/GenBank/DDBJ whole genome shotgun (WGS) entry which is preliminary data.</text>
</comment>
<dbReference type="Proteomes" id="UP000603602">
    <property type="component" value="Unassembled WGS sequence"/>
</dbReference>
<reference evidence="2" key="1">
    <citation type="submission" date="2023-07" db="EMBL/GenBank/DDBJ databases">
        <title>Thauera sp. CAU 1555 isolated from sand of Yaerae Beach.</title>
        <authorList>
            <person name="Kim W."/>
        </authorList>
    </citation>
    <scope>NUCLEOTIDE SEQUENCE [LARGE SCALE GENOMIC DNA]</scope>
    <source>
        <strain evidence="2">CAU 1555</strain>
    </source>
</reference>
<organism evidence="1 2">
    <name type="scientific">Thauera sedimentorum</name>
    <dbReference type="NCBI Taxonomy" id="2767595"/>
    <lineage>
        <taxon>Bacteria</taxon>
        <taxon>Pseudomonadati</taxon>
        <taxon>Pseudomonadota</taxon>
        <taxon>Betaproteobacteria</taxon>
        <taxon>Rhodocyclales</taxon>
        <taxon>Zoogloeaceae</taxon>
        <taxon>Thauera</taxon>
    </lineage>
</organism>
<evidence type="ECO:0000313" key="2">
    <source>
        <dbReference type="Proteomes" id="UP000603602"/>
    </source>
</evidence>
<dbReference type="EMBL" id="JACYTO010000001">
    <property type="protein sequence ID" value="MBD8501523.1"/>
    <property type="molecule type" value="Genomic_DNA"/>
</dbReference>
<proteinExistence type="predicted"/>